<reference evidence="1 2" key="1">
    <citation type="submission" date="2019-05" db="EMBL/GenBank/DDBJ databases">
        <title>Another draft genome of Portunus trituberculatus and its Hox gene families provides insights of decapod evolution.</title>
        <authorList>
            <person name="Jeong J.-H."/>
            <person name="Song I."/>
            <person name="Kim S."/>
            <person name="Choi T."/>
            <person name="Kim D."/>
            <person name="Ryu S."/>
            <person name="Kim W."/>
        </authorList>
    </citation>
    <scope>NUCLEOTIDE SEQUENCE [LARGE SCALE GENOMIC DNA]</scope>
    <source>
        <tissue evidence="1">Muscle</tissue>
    </source>
</reference>
<dbReference type="Proteomes" id="UP000324222">
    <property type="component" value="Unassembled WGS sequence"/>
</dbReference>
<evidence type="ECO:0000313" key="2">
    <source>
        <dbReference type="Proteomes" id="UP000324222"/>
    </source>
</evidence>
<dbReference type="EMBL" id="VSRR010017312">
    <property type="protein sequence ID" value="MPC60231.1"/>
    <property type="molecule type" value="Genomic_DNA"/>
</dbReference>
<evidence type="ECO:0000313" key="1">
    <source>
        <dbReference type="EMBL" id="MPC60231.1"/>
    </source>
</evidence>
<comment type="caution">
    <text evidence="1">The sequence shown here is derived from an EMBL/GenBank/DDBJ whole genome shotgun (WGS) entry which is preliminary data.</text>
</comment>
<keyword evidence="2" id="KW-1185">Reference proteome</keyword>
<protein>
    <submittedName>
        <fullName evidence="1">Uncharacterized protein</fullName>
    </submittedName>
</protein>
<gene>
    <name evidence="1" type="ORF">E2C01_054270</name>
</gene>
<dbReference type="AlphaFoldDB" id="A0A5B7GJG2"/>
<organism evidence="1 2">
    <name type="scientific">Portunus trituberculatus</name>
    <name type="common">Swimming crab</name>
    <name type="synonym">Neptunus trituberculatus</name>
    <dbReference type="NCBI Taxonomy" id="210409"/>
    <lineage>
        <taxon>Eukaryota</taxon>
        <taxon>Metazoa</taxon>
        <taxon>Ecdysozoa</taxon>
        <taxon>Arthropoda</taxon>
        <taxon>Crustacea</taxon>
        <taxon>Multicrustacea</taxon>
        <taxon>Malacostraca</taxon>
        <taxon>Eumalacostraca</taxon>
        <taxon>Eucarida</taxon>
        <taxon>Decapoda</taxon>
        <taxon>Pleocyemata</taxon>
        <taxon>Brachyura</taxon>
        <taxon>Eubrachyura</taxon>
        <taxon>Portunoidea</taxon>
        <taxon>Portunidae</taxon>
        <taxon>Portuninae</taxon>
        <taxon>Portunus</taxon>
    </lineage>
</organism>
<name>A0A5B7GJG2_PORTR</name>
<proteinExistence type="predicted"/>
<accession>A0A5B7GJG2</accession>
<sequence length="71" mass="8074">MDNKVTPSPARSAARFRSSTPLEALKRMGKFFSLMDMESCFKKRGTHETTQAKRLGKASTYHHARLVNCEK</sequence>